<dbReference type="RefSeq" id="WP_310369030.1">
    <property type="nucleotide sequence ID" value="NZ_JAVDYB010000001.1"/>
</dbReference>
<protein>
    <submittedName>
        <fullName evidence="2">Transcriptional regulator with XRE-family HTH domain</fullName>
    </submittedName>
</protein>
<sequence>MARSPLGDFLRRRRDQVSPAEVGITGTGVRRVAGLRREEVAMLAGVSVDYYVRLEQGRERTPSAQMLDALSGALLLDEDARMHLFRLAGLAPRGGVDTGPERADPALLTLMAAWPDNPALLYGRAYDVLAANPLAEALFRGFPFSRNLMLSLFLDPAARAFYRDWPEAAANAVAGFRLAFGGAPHHPRLREVLSTLTEHSAEFRTLWAEHRARGKSLEVKTFRHPEIGETTLRMHTFDVRSAPGQELVVYHAEPGTPAADNLRLLATLAATALTERP</sequence>
<dbReference type="SUPFAM" id="SSF47413">
    <property type="entry name" value="lambda repressor-like DNA-binding domains"/>
    <property type="match status" value="1"/>
</dbReference>
<proteinExistence type="predicted"/>
<dbReference type="Gene3D" id="3.30.450.180">
    <property type="match status" value="1"/>
</dbReference>
<reference evidence="2" key="1">
    <citation type="submission" date="2023-07" db="EMBL/GenBank/DDBJ databases">
        <title>Sequencing the genomes of 1000 actinobacteria strains.</title>
        <authorList>
            <person name="Klenk H.-P."/>
        </authorList>
    </citation>
    <scope>NUCLEOTIDE SEQUENCE</scope>
    <source>
        <strain evidence="2">DSM 44707</strain>
    </source>
</reference>
<dbReference type="Proteomes" id="UP001183643">
    <property type="component" value="Unassembled WGS sequence"/>
</dbReference>
<evidence type="ECO:0000313" key="2">
    <source>
        <dbReference type="EMBL" id="MDR7276815.1"/>
    </source>
</evidence>
<comment type="caution">
    <text evidence="2">The sequence shown here is derived from an EMBL/GenBank/DDBJ whole genome shotgun (WGS) entry which is preliminary data.</text>
</comment>
<dbReference type="PANTHER" id="PTHR35010">
    <property type="entry name" value="BLL4672 PROTEIN-RELATED"/>
    <property type="match status" value="1"/>
</dbReference>
<dbReference type="PANTHER" id="PTHR35010:SF2">
    <property type="entry name" value="BLL4672 PROTEIN"/>
    <property type="match status" value="1"/>
</dbReference>
<organism evidence="2 3">
    <name type="scientific">Catenuloplanes atrovinosus</name>
    <dbReference type="NCBI Taxonomy" id="137266"/>
    <lineage>
        <taxon>Bacteria</taxon>
        <taxon>Bacillati</taxon>
        <taxon>Actinomycetota</taxon>
        <taxon>Actinomycetes</taxon>
        <taxon>Micromonosporales</taxon>
        <taxon>Micromonosporaceae</taxon>
        <taxon>Catenuloplanes</taxon>
    </lineage>
</organism>
<dbReference type="InterPro" id="IPR001387">
    <property type="entry name" value="Cro/C1-type_HTH"/>
</dbReference>
<dbReference type="PROSITE" id="PS50943">
    <property type="entry name" value="HTH_CROC1"/>
    <property type="match status" value="1"/>
</dbReference>
<dbReference type="InterPro" id="IPR010982">
    <property type="entry name" value="Lambda_DNA-bd_dom_sf"/>
</dbReference>
<dbReference type="GO" id="GO:0003677">
    <property type="term" value="F:DNA binding"/>
    <property type="evidence" value="ECO:0007669"/>
    <property type="project" value="InterPro"/>
</dbReference>
<dbReference type="InterPro" id="IPR041413">
    <property type="entry name" value="MLTR_LBD"/>
</dbReference>
<keyword evidence="3" id="KW-1185">Reference proteome</keyword>
<gene>
    <name evidence="2" type="ORF">J2S41_003593</name>
</gene>
<dbReference type="Pfam" id="PF13560">
    <property type="entry name" value="HTH_31"/>
    <property type="match status" value="1"/>
</dbReference>
<dbReference type="Gene3D" id="1.10.260.40">
    <property type="entry name" value="lambda repressor-like DNA-binding domains"/>
    <property type="match status" value="1"/>
</dbReference>
<dbReference type="AlphaFoldDB" id="A0AAE3YNJ8"/>
<accession>A0AAE3YNJ8</accession>
<evidence type="ECO:0000259" key="1">
    <source>
        <dbReference type="PROSITE" id="PS50943"/>
    </source>
</evidence>
<dbReference type="CDD" id="cd00093">
    <property type="entry name" value="HTH_XRE"/>
    <property type="match status" value="1"/>
</dbReference>
<feature type="domain" description="HTH cro/C1-type" evidence="1">
    <location>
        <begin position="30"/>
        <end position="81"/>
    </location>
</feature>
<name>A0AAE3YNJ8_9ACTN</name>
<evidence type="ECO:0000313" key="3">
    <source>
        <dbReference type="Proteomes" id="UP001183643"/>
    </source>
</evidence>
<dbReference type="EMBL" id="JAVDYB010000001">
    <property type="protein sequence ID" value="MDR7276815.1"/>
    <property type="molecule type" value="Genomic_DNA"/>
</dbReference>
<dbReference type="SMART" id="SM00530">
    <property type="entry name" value="HTH_XRE"/>
    <property type="match status" value="1"/>
</dbReference>
<dbReference type="Pfam" id="PF17765">
    <property type="entry name" value="MLTR_LBD"/>
    <property type="match status" value="1"/>
</dbReference>